<dbReference type="Pfam" id="PF08546">
    <property type="entry name" value="ApbA_C"/>
    <property type="match status" value="1"/>
</dbReference>
<keyword evidence="9" id="KW-0566">Pantothenate biosynthesis</keyword>
<evidence type="ECO:0000256" key="2">
    <source>
        <dbReference type="ARBA" id="ARBA00007870"/>
    </source>
</evidence>
<dbReference type="NCBIfam" id="TIGR00745">
    <property type="entry name" value="apbA_panE"/>
    <property type="match status" value="1"/>
</dbReference>
<dbReference type="GO" id="GO:0015940">
    <property type="term" value="P:pantothenate biosynthetic process"/>
    <property type="evidence" value="ECO:0007669"/>
    <property type="project" value="UniProtKB-UniPathway"/>
</dbReference>
<evidence type="ECO:0000256" key="7">
    <source>
        <dbReference type="ARBA" id="ARBA00032024"/>
    </source>
</evidence>
<evidence type="ECO:0000259" key="10">
    <source>
        <dbReference type="Pfam" id="PF02558"/>
    </source>
</evidence>
<comment type="function">
    <text evidence="9">Catalyzes the NADPH-dependent reduction of ketopantoate into pantoic acid.</text>
</comment>
<keyword evidence="5 9" id="KW-0521">NADP</keyword>
<evidence type="ECO:0000313" key="12">
    <source>
        <dbReference type="EMBL" id="SNR83568.1"/>
    </source>
</evidence>
<evidence type="ECO:0000256" key="3">
    <source>
        <dbReference type="ARBA" id="ARBA00013014"/>
    </source>
</evidence>
<proteinExistence type="inferred from homology"/>
<dbReference type="GO" id="GO:0008677">
    <property type="term" value="F:2-dehydropantoate 2-reductase activity"/>
    <property type="evidence" value="ECO:0007669"/>
    <property type="project" value="UniProtKB-EC"/>
</dbReference>
<feature type="domain" description="Ketopantoate reductase N-terminal" evidence="10">
    <location>
        <begin position="6"/>
        <end position="159"/>
    </location>
</feature>
<dbReference type="SUPFAM" id="SSF51735">
    <property type="entry name" value="NAD(P)-binding Rossmann-fold domains"/>
    <property type="match status" value="1"/>
</dbReference>
<organism evidence="12 13">
    <name type="scientific">Lutibacter flavus</name>
    <dbReference type="NCBI Taxonomy" id="691689"/>
    <lineage>
        <taxon>Bacteria</taxon>
        <taxon>Pseudomonadati</taxon>
        <taxon>Bacteroidota</taxon>
        <taxon>Flavobacteriia</taxon>
        <taxon>Flavobacteriales</taxon>
        <taxon>Flavobacteriaceae</taxon>
        <taxon>Lutibacter</taxon>
    </lineage>
</organism>
<comment type="similarity">
    <text evidence="2 9">Belongs to the ketopantoate reductase family.</text>
</comment>
<comment type="catalytic activity">
    <reaction evidence="8 9">
        <text>(R)-pantoate + NADP(+) = 2-dehydropantoate + NADPH + H(+)</text>
        <dbReference type="Rhea" id="RHEA:16233"/>
        <dbReference type="ChEBI" id="CHEBI:11561"/>
        <dbReference type="ChEBI" id="CHEBI:15378"/>
        <dbReference type="ChEBI" id="CHEBI:15980"/>
        <dbReference type="ChEBI" id="CHEBI:57783"/>
        <dbReference type="ChEBI" id="CHEBI:58349"/>
        <dbReference type="EC" id="1.1.1.169"/>
    </reaction>
</comment>
<accession>A0A238ZKR5</accession>
<evidence type="ECO:0000256" key="6">
    <source>
        <dbReference type="ARBA" id="ARBA00023002"/>
    </source>
</evidence>
<dbReference type="InterPro" id="IPR003710">
    <property type="entry name" value="ApbA"/>
</dbReference>
<dbReference type="OrthoDB" id="9796561at2"/>
<dbReference type="InterPro" id="IPR013752">
    <property type="entry name" value="KPA_reductase"/>
</dbReference>
<sequence length="315" mass="35439">MDKKHIVIIGFGGVGGYFGFKICQNNVTNKQNQISFIARAKTYETVKERGLTLLSSEHKNSITNPDAIYQSISKIKNPDLVFICVKEYDLENICSQLYKVITKNTVLLPMMNGADIYDRIRKVIPNNIILPSCVYVASHIKEKGIIEHKGKAGQLIFGKDPEHTSENIDWILNLIEVSKINFDFKENSQADIWTKFIFIASFGLVTAKHNSSIGDVCSIELQKEEATKIMIEIKSIADKKGIHLQDDIIQKTFKKASTFPPKTPTSLQLDVNSGKENNELELFAGAIINYGKEINVNTPFSEKIFLEIKATHNKV</sequence>
<dbReference type="Pfam" id="PF02558">
    <property type="entry name" value="ApbA"/>
    <property type="match status" value="1"/>
</dbReference>
<protein>
    <recommendedName>
        <fullName evidence="4 9">2-dehydropantoate 2-reductase</fullName>
        <ecNumber evidence="3 9">1.1.1.169</ecNumber>
    </recommendedName>
    <alternativeName>
        <fullName evidence="7 9">Ketopantoate reductase</fullName>
    </alternativeName>
</protein>
<dbReference type="AlphaFoldDB" id="A0A238ZKR5"/>
<dbReference type="InterPro" id="IPR036291">
    <property type="entry name" value="NAD(P)-bd_dom_sf"/>
</dbReference>
<dbReference type="PANTHER" id="PTHR21708:SF26">
    <property type="entry name" value="2-DEHYDROPANTOATE 2-REDUCTASE"/>
    <property type="match status" value="1"/>
</dbReference>
<evidence type="ECO:0000256" key="4">
    <source>
        <dbReference type="ARBA" id="ARBA00019465"/>
    </source>
</evidence>
<evidence type="ECO:0000313" key="13">
    <source>
        <dbReference type="Proteomes" id="UP000198412"/>
    </source>
</evidence>
<dbReference type="EMBL" id="FZNX01000007">
    <property type="protein sequence ID" value="SNR83568.1"/>
    <property type="molecule type" value="Genomic_DNA"/>
</dbReference>
<dbReference type="PANTHER" id="PTHR21708">
    <property type="entry name" value="PROBABLE 2-DEHYDROPANTOATE 2-REDUCTASE"/>
    <property type="match status" value="1"/>
</dbReference>
<dbReference type="Gene3D" id="3.40.50.720">
    <property type="entry name" value="NAD(P)-binding Rossmann-like Domain"/>
    <property type="match status" value="1"/>
</dbReference>
<comment type="pathway">
    <text evidence="1 9">Cofactor biosynthesis; (R)-pantothenate biosynthesis; (R)-pantoate from 3-methyl-2-oxobutanoate: step 2/2.</text>
</comment>
<dbReference type="InterPro" id="IPR013332">
    <property type="entry name" value="KPR_N"/>
</dbReference>
<reference evidence="13" key="1">
    <citation type="submission" date="2017-06" db="EMBL/GenBank/DDBJ databases">
        <authorList>
            <person name="Varghese N."/>
            <person name="Submissions S."/>
        </authorList>
    </citation>
    <scope>NUCLEOTIDE SEQUENCE [LARGE SCALE GENOMIC DNA]</scope>
    <source>
        <strain evidence="13">DSM 27993</strain>
    </source>
</reference>
<evidence type="ECO:0000256" key="5">
    <source>
        <dbReference type="ARBA" id="ARBA00022857"/>
    </source>
</evidence>
<gene>
    <name evidence="12" type="ORF">SAMN04488111_3369</name>
</gene>
<keyword evidence="13" id="KW-1185">Reference proteome</keyword>
<keyword evidence="6 9" id="KW-0560">Oxidoreductase</keyword>
<dbReference type="UniPathway" id="UPA00028">
    <property type="reaction ID" value="UER00004"/>
</dbReference>
<evidence type="ECO:0000256" key="9">
    <source>
        <dbReference type="RuleBase" id="RU362068"/>
    </source>
</evidence>
<dbReference type="GO" id="GO:0005737">
    <property type="term" value="C:cytoplasm"/>
    <property type="evidence" value="ECO:0007669"/>
    <property type="project" value="TreeGrafter"/>
</dbReference>
<evidence type="ECO:0000256" key="1">
    <source>
        <dbReference type="ARBA" id="ARBA00004994"/>
    </source>
</evidence>
<dbReference type="InterPro" id="IPR013328">
    <property type="entry name" value="6PGD_dom2"/>
</dbReference>
<dbReference type="Proteomes" id="UP000198412">
    <property type="component" value="Unassembled WGS sequence"/>
</dbReference>
<evidence type="ECO:0000259" key="11">
    <source>
        <dbReference type="Pfam" id="PF08546"/>
    </source>
</evidence>
<dbReference type="InterPro" id="IPR008927">
    <property type="entry name" value="6-PGluconate_DH-like_C_sf"/>
</dbReference>
<dbReference type="RefSeq" id="WP_089379622.1">
    <property type="nucleotide sequence ID" value="NZ_FZNX01000007.1"/>
</dbReference>
<name>A0A238ZKR5_9FLAO</name>
<feature type="domain" description="Ketopantoate reductase C-terminal" evidence="11">
    <location>
        <begin position="189"/>
        <end position="309"/>
    </location>
</feature>
<dbReference type="Gene3D" id="1.10.1040.10">
    <property type="entry name" value="N-(1-d-carboxylethyl)-l-norvaline Dehydrogenase, domain 2"/>
    <property type="match status" value="1"/>
</dbReference>
<dbReference type="SUPFAM" id="SSF48179">
    <property type="entry name" value="6-phosphogluconate dehydrogenase C-terminal domain-like"/>
    <property type="match status" value="1"/>
</dbReference>
<dbReference type="InterPro" id="IPR051402">
    <property type="entry name" value="KPR-Related"/>
</dbReference>
<evidence type="ECO:0000256" key="8">
    <source>
        <dbReference type="ARBA" id="ARBA00048793"/>
    </source>
</evidence>
<dbReference type="EC" id="1.1.1.169" evidence="3 9"/>